<dbReference type="InterPro" id="IPR001173">
    <property type="entry name" value="Glyco_trans_2-like"/>
</dbReference>
<dbReference type="InterPro" id="IPR029044">
    <property type="entry name" value="Nucleotide-diphossugar_trans"/>
</dbReference>
<dbReference type="PANTHER" id="PTHR22916">
    <property type="entry name" value="GLYCOSYLTRANSFERASE"/>
    <property type="match status" value="1"/>
</dbReference>
<dbReference type="AlphaFoldDB" id="A0AB73BTA0"/>
<dbReference type="GO" id="GO:0016758">
    <property type="term" value="F:hexosyltransferase activity"/>
    <property type="evidence" value="ECO:0007669"/>
    <property type="project" value="UniProtKB-ARBA"/>
</dbReference>
<evidence type="ECO:0000313" key="3">
    <source>
        <dbReference type="Proteomes" id="UP000027473"/>
    </source>
</evidence>
<proteinExistence type="predicted"/>
<dbReference type="EMBL" id="JAAC01000224">
    <property type="protein sequence ID" value="KDE60813.1"/>
    <property type="molecule type" value="Genomic_DNA"/>
</dbReference>
<evidence type="ECO:0000313" key="2">
    <source>
        <dbReference type="EMBL" id="KDE60813.1"/>
    </source>
</evidence>
<dbReference type="SUPFAM" id="SSF53448">
    <property type="entry name" value="Nucleotide-diphospho-sugar transferases"/>
    <property type="match status" value="1"/>
</dbReference>
<gene>
    <name evidence="2" type="ORF">FUSO3_11860</name>
</gene>
<sequence>MKKDILLGIIIPVYNVNSYICECIDSVIELKEVEVIIADDGSKENTDFIIEKYKNYSNFKFFRKNNDNLSSVRNFGLEKAETEYIIFLDGDDFIDIEKMKKILLNDELQ</sequence>
<protein>
    <recommendedName>
        <fullName evidence="1">Glycosyltransferase 2-like domain-containing protein</fullName>
    </recommendedName>
</protein>
<dbReference type="Gene3D" id="3.90.550.10">
    <property type="entry name" value="Spore Coat Polysaccharide Biosynthesis Protein SpsA, Chain A"/>
    <property type="match status" value="1"/>
</dbReference>
<reference evidence="2 3" key="1">
    <citation type="submission" date="2014-01" db="EMBL/GenBank/DDBJ databases">
        <title>Comparative genomics of Fusobacterium necrophorum wild isolates.</title>
        <authorList>
            <person name="Kittichotirat W."/>
            <person name="Bumgarner R.E."/>
            <person name="Lawrence P."/>
        </authorList>
    </citation>
    <scope>NUCLEOTIDE SEQUENCE [LARGE SCALE GENOMIC DNA]</scope>
    <source>
        <strain evidence="2 3">BL</strain>
    </source>
</reference>
<dbReference type="PANTHER" id="PTHR22916:SF3">
    <property type="entry name" value="UDP-GLCNAC:BETAGAL BETA-1,3-N-ACETYLGLUCOSAMINYLTRANSFERASE-LIKE PROTEIN 1"/>
    <property type="match status" value="1"/>
</dbReference>
<feature type="domain" description="Glycosyltransferase 2-like" evidence="1">
    <location>
        <begin position="9"/>
        <end position="103"/>
    </location>
</feature>
<dbReference type="Pfam" id="PF00535">
    <property type="entry name" value="Glycos_transf_2"/>
    <property type="match status" value="1"/>
</dbReference>
<dbReference type="RefSeq" id="WP_035917221.1">
    <property type="nucleotide sequence ID" value="NZ_JAAC01000224.1"/>
</dbReference>
<name>A0AB73BTA0_9FUSO</name>
<evidence type="ECO:0000259" key="1">
    <source>
        <dbReference type="Pfam" id="PF00535"/>
    </source>
</evidence>
<comment type="caution">
    <text evidence="2">The sequence shown here is derived from an EMBL/GenBank/DDBJ whole genome shotgun (WGS) entry which is preliminary data.</text>
</comment>
<organism evidence="2 3">
    <name type="scientific">Fusobacterium necrophorum BL</name>
    <dbReference type="NCBI Taxonomy" id="1441732"/>
    <lineage>
        <taxon>Bacteria</taxon>
        <taxon>Fusobacteriati</taxon>
        <taxon>Fusobacteriota</taxon>
        <taxon>Fusobacteriia</taxon>
        <taxon>Fusobacteriales</taxon>
        <taxon>Fusobacteriaceae</taxon>
        <taxon>Fusobacterium</taxon>
    </lineage>
</organism>
<dbReference type="CDD" id="cd00761">
    <property type="entry name" value="Glyco_tranf_GTA_type"/>
    <property type="match status" value="1"/>
</dbReference>
<accession>A0AB73BTA0</accession>
<dbReference type="Proteomes" id="UP000027473">
    <property type="component" value="Unassembled WGS sequence"/>
</dbReference>